<dbReference type="InterPro" id="IPR034154">
    <property type="entry name" value="TOPRIM_DnaG/twinkle"/>
</dbReference>
<evidence type="ECO:0000313" key="1">
    <source>
        <dbReference type="EMBL" id="PRZ21257.1"/>
    </source>
</evidence>
<dbReference type="STRING" id="280093.SAMN05443373_111110"/>
<dbReference type="CDD" id="cd01029">
    <property type="entry name" value="TOPRIM_primases"/>
    <property type="match status" value="1"/>
</dbReference>
<dbReference type="Pfam" id="PF13481">
    <property type="entry name" value="AAA_25"/>
    <property type="match status" value="1"/>
</dbReference>
<reference evidence="1 4" key="3">
    <citation type="submission" date="2018-03" db="EMBL/GenBank/DDBJ databases">
        <title>Genomic Encyclopedia of Archaeal and Bacterial Type Strains, Phase II (KMG-II): from individual species to whole genera.</title>
        <authorList>
            <person name="Goeker M."/>
        </authorList>
    </citation>
    <scope>NUCLEOTIDE SEQUENCE [LARGE SCALE GENOMIC DNA]</scope>
    <source>
        <strain evidence="1 4">DSM 17797</strain>
    </source>
</reference>
<protein>
    <submittedName>
        <fullName evidence="2">AAA domain-containing protein</fullName>
    </submittedName>
</protein>
<dbReference type="AlphaFoldDB" id="A0A1M5S9M2"/>
<dbReference type="EMBL" id="FQWO01000011">
    <property type="protein sequence ID" value="SHH35165.1"/>
    <property type="molecule type" value="Genomic_DNA"/>
</dbReference>
<dbReference type="SUPFAM" id="SSF57783">
    <property type="entry name" value="Zinc beta-ribbon"/>
    <property type="match status" value="1"/>
</dbReference>
<accession>A0A1M5S9M2</accession>
<dbReference type="GO" id="GO:0006260">
    <property type="term" value="P:DNA replication"/>
    <property type="evidence" value="ECO:0007669"/>
    <property type="project" value="InterPro"/>
</dbReference>
<evidence type="ECO:0000313" key="2">
    <source>
        <dbReference type="EMBL" id="SHH35165.1"/>
    </source>
</evidence>
<dbReference type="PANTHER" id="PTHR12873">
    <property type="entry name" value="T7-LIKE MITOCHONDRIAL DNA HELICASE"/>
    <property type="match status" value="1"/>
</dbReference>
<dbReference type="Proteomes" id="UP000184384">
    <property type="component" value="Unassembled WGS sequence"/>
</dbReference>
<dbReference type="SUPFAM" id="SSF52540">
    <property type="entry name" value="P-loop containing nucleoside triphosphate hydrolases"/>
    <property type="match status" value="1"/>
</dbReference>
<sequence length="684" mass="77369">MSITKESILAKVNSYEILNYYLKPFHNSDRLLAAKNISNPFLTQSQETPSFNIFPSMGSGEWRYKDFATGDDGSCFDLVMKLQNKSFPEALEVINNDLNLFIERNSSEDEQRIPKKRSEVAKSFSIVKRAFTQNELDFWAKFKIDFDTLTRYKVSAVAKFNTLSKSGHPYEVLSSETKFIFAYENENWTKLYKPFDEKKYKFHYLGDKEPGFMFGWNQLPSEAEIVFITGGEKDVMCLAAQGYNAFSLNSETATLKTEIATELRQRFKKVIVLYDNDQTGLKQSQILSVTHGFYRIVLPEMANNGKDISDYFSTAAAVEEFETLINSSLMVPASEPLNTEKTIFNAVELMAMGNVEPQYLMEPIFPQKGSAVLAGKPDTGKSQFARQLCIQIALGLQDFIDFKINPVHSKAVYVATEDNLEATRFLLNKQMTGLGKEAKENLRFMFADTMGQEEILSELDKALTAEPVDLVVIDSFGDIFKGGDSNNNMAMRNTVKTFDKIAKNHNCLILFVHHINKGAYRIAPGQEHIQGGAGLVQKVRLAIQLSEGEGNTRYFTVVKGNYCPKEYKQNSLELNFSEETFLFTNTGRMIPTNELGTQPNFDNKEDKYIELEETAETIFANKLVSYGSFVKQFCEITSKSVPTAKRAHANLVKFGLIEQCNGSYRLTNPLTNEEETDPDSDIPF</sequence>
<dbReference type="PANTHER" id="PTHR12873:SF0">
    <property type="entry name" value="TWINKLE MTDNA HELICASE"/>
    <property type="match status" value="1"/>
</dbReference>
<dbReference type="GO" id="GO:0008270">
    <property type="term" value="F:zinc ion binding"/>
    <property type="evidence" value="ECO:0007669"/>
    <property type="project" value="InterPro"/>
</dbReference>
<keyword evidence="4" id="KW-1185">Reference proteome</keyword>
<dbReference type="EMBL" id="PVUB01000009">
    <property type="protein sequence ID" value="PRZ21257.1"/>
    <property type="molecule type" value="Genomic_DNA"/>
</dbReference>
<reference evidence="2" key="1">
    <citation type="submission" date="2016-11" db="EMBL/GenBank/DDBJ databases">
        <authorList>
            <person name="Jaros S."/>
            <person name="Januszkiewicz K."/>
            <person name="Wedrychowicz H."/>
        </authorList>
    </citation>
    <scope>NUCLEOTIDE SEQUENCE [LARGE SCALE GENOMIC DNA]</scope>
    <source>
        <strain evidence="2">DSM 19729</strain>
    </source>
</reference>
<dbReference type="Gene3D" id="3.40.50.300">
    <property type="entry name" value="P-loop containing nucleotide triphosphate hydrolases"/>
    <property type="match status" value="1"/>
</dbReference>
<dbReference type="InterPro" id="IPR027417">
    <property type="entry name" value="P-loop_NTPase"/>
</dbReference>
<evidence type="ECO:0000313" key="4">
    <source>
        <dbReference type="Proteomes" id="UP000237771"/>
    </source>
</evidence>
<dbReference type="Gene3D" id="3.90.580.10">
    <property type="entry name" value="Zinc finger, CHC2-type domain"/>
    <property type="match status" value="1"/>
</dbReference>
<dbReference type="RefSeq" id="WP_072945251.1">
    <property type="nucleotide sequence ID" value="NZ_FQWO01000011.1"/>
</dbReference>
<dbReference type="GO" id="GO:0003697">
    <property type="term" value="F:single-stranded DNA binding"/>
    <property type="evidence" value="ECO:0007669"/>
    <property type="project" value="InterPro"/>
</dbReference>
<dbReference type="Proteomes" id="UP000237771">
    <property type="component" value="Unassembled WGS sequence"/>
</dbReference>
<name>A0A1M5S9M2_9FLAO</name>
<dbReference type="InterPro" id="IPR036977">
    <property type="entry name" value="DNA_primase_Znf_CHC2"/>
</dbReference>
<dbReference type="OrthoDB" id="795326at2"/>
<gene>
    <name evidence="1" type="ORF">BC624_109110</name>
    <name evidence="2" type="ORF">SAMN05443373_111110</name>
</gene>
<organism evidence="2 3">
    <name type="scientific">Flavobacterium granuli</name>
    <dbReference type="NCBI Taxonomy" id="280093"/>
    <lineage>
        <taxon>Bacteria</taxon>
        <taxon>Pseudomonadati</taxon>
        <taxon>Bacteroidota</taxon>
        <taxon>Flavobacteriia</taxon>
        <taxon>Flavobacteriales</taxon>
        <taxon>Flavobacteriaceae</taxon>
        <taxon>Flavobacterium</taxon>
    </lineage>
</organism>
<evidence type="ECO:0000313" key="3">
    <source>
        <dbReference type="Proteomes" id="UP000184384"/>
    </source>
</evidence>
<proteinExistence type="predicted"/>
<reference evidence="3" key="2">
    <citation type="submission" date="2016-11" db="EMBL/GenBank/DDBJ databases">
        <authorList>
            <person name="Varghese N."/>
            <person name="Submissions S."/>
        </authorList>
    </citation>
    <scope>NUCLEOTIDE SEQUENCE [LARGE SCALE GENOMIC DNA]</scope>
    <source>
        <strain evidence="3">DSM 19729</strain>
    </source>
</reference>
<dbReference type="InterPro" id="IPR027032">
    <property type="entry name" value="Twinkle-like"/>
</dbReference>
<dbReference type="Gene3D" id="3.40.1360.10">
    <property type="match status" value="1"/>
</dbReference>
<dbReference type="SUPFAM" id="SSF56731">
    <property type="entry name" value="DNA primase core"/>
    <property type="match status" value="1"/>
</dbReference>
<dbReference type="GO" id="GO:0043139">
    <property type="term" value="F:5'-3' DNA helicase activity"/>
    <property type="evidence" value="ECO:0007669"/>
    <property type="project" value="InterPro"/>
</dbReference>